<evidence type="ECO:0000256" key="6">
    <source>
        <dbReference type="SAM" id="MobiDB-lite"/>
    </source>
</evidence>
<dbReference type="OrthoDB" id="9794455at2"/>
<keyword evidence="4" id="KW-1015">Disulfide bond</keyword>
<evidence type="ECO:0000256" key="1">
    <source>
        <dbReference type="ARBA" id="ARBA00022553"/>
    </source>
</evidence>
<keyword evidence="1" id="KW-0597">Phosphoprotein</keyword>
<dbReference type="InterPro" id="IPR017850">
    <property type="entry name" value="Alkaline_phosphatase_core_sf"/>
</dbReference>
<feature type="disulfide bond" evidence="4">
    <location>
        <begin position="164"/>
        <end position="183"/>
    </location>
</feature>
<feature type="binding site" evidence="3">
    <location>
        <position position="339"/>
    </location>
    <ligand>
        <name>Zn(2+)</name>
        <dbReference type="ChEBI" id="CHEBI:29105"/>
        <label>2</label>
    </ligand>
</feature>
<evidence type="ECO:0000313" key="8">
    <source>
        <dbReference type="Proteomes" id="UP000004699"/>
    </source>
</evidence>
<comment type="similarity">
    <text evidence="5">Belongs to the alkaline phosphatase family.</text>
</comment>
<dbReference type="Proteomes" id="UP000004699">
    <property type="component" value="Unassembled WGS sequence"/>
</dbReference>
<evidence type="ECO:0000256" key="2">
    <source>
        <dbReference type="PIRSR" id="PIRSR601952-1"/>
    </source>
</evidence>
<dbReference type="AlphaFoldDB" id="B8KSE1"/>
<keyword evidence="3" id="KW-0862">Zinc</keyword>
<feature type="active site" description="Phosphoserine intermediate" evidence="2">
    <location>
        <position position="98"/>
    </location>
</feature>
<dbReference type="Gene3D" id="3.40.720.10">
    <property type="entry name" value="Alkaline Phosphatase, subunit A"/>
    <property type="match status" value="1"/>
</dbReference>
<keyword evidence="3" id="KW-0479">Metal-binding</keyword>
<feature type="binding site" evidence="3">
    <location>
        <position position="49"/>
    </location>
    <ligand>
        <name>Mg(2+)</name>
        <dbReference type="ChEBI" id="CHEBI:18420"/>
    </ligand>
</feature>
<comment type="cofactor">
    <cofactor evidence="3">
        <name>Mg(2+)</name>
        <dbReference type="ChEBI" id="CHEBI:18420"/>
    </cofactor>
    <text evidence="3">Binds 1 Mg(2+) ion.</text>
</comment>
<protein>
    <submittedName>
        <fullName evidence="7">Alkaline phosphatase H</fullName>
        <ecNumber evidence="7">3.1.3.1</ecNumber>
    </submittedName>
</protein>
<keyword evidence="8" id="KW-1185">Reference proteome</keyword>
<dbReference type="HOGENOM" id="CLU_008539_0_1_6"/>
<dbReference type="eggNOG" id="COG1785">
    <property type="taxonomic scope" value="Bacteria"/>
</dbReference>
<feature type="region of interest" description="Disordered" evidence="6">
    <location>
        <begin position="268"/>
        <end position="287"/>
    </location>
</feature>
<reference evidence="8" key="1">
    <citation type="journal article" date="2013" name="BMC Microbiol.">
        <title>Taxonomy and evolution of bacteriochlorophyll a-containing members of the OM60/NOR5 clade of marine gammaproteobacteria: description of Luminiphilus syltensis gen. nov., sp. nov., reclassification of Haliea rubra as Pseudohaliea rubra gen. nov., comb. nov., and emendation of Chromatocurvus halotolerans.</title>
        <authorList>
            <person name="Spring S."/>
            <person name="Riedel T."/>
            <person name="Sproer C."/>
            <person name="Yan S."/>
            <person name="Harder J."/>
            <person name="Fuchs B.M."/>
        </authorList>
    </citation>
    <scope>NUCLEOTIDE SEQUENCE [LARGE SCALE GENOMIC DNA]</scope>
    <source>
        <strain evidence="8">NOR51-B</strain>
    </source>
</reference>
<evidence type="ECO:0000256" key="5">
    <source>
        <dbReference type="RuleBase" id="RU003946"/>
    </source>
</evidence>
<feature type="binding site" evidence="3">
    <location>
        <position position="334"/>
    </location>
    <ligand>
        <name>Mg(2+)</name>
        <dbReference type="ChEBI" id="CHEBI:18420"/>
    </ligand>
</feature>
<dbReference type="PANTHER" id="PTHR11596:SF5">
    <property type="entry name" value="ALKALINE PHOSPHATASE"/>
    <property type="match status" value="1"/>
</dbReference>
<dbReference type="SMART" id="SM00098">
    <property type="entry name" value="alkPPc"/>
    <property type="match status" value="1"/>
</dbReference>
<accession>B8KSE1</accession>
<proteinExistence type="inferred from homology"/>
<keyword evidence="3" id="KW-0460">Magnesium</keyword>
<comment type="cofactor">
    <cofactor evidence="3">
        <name>Zn(2+)</name>
        <dbReference type="ChEBI" id="CHEBI:29105"/>
    </cofactor>
    <text evidence="3">Binds 2 Zn(2+) ions.</text>
</comment>
<dbReference type="CDD" id="cd16012">
    <property type="entry name" value="ALP"/>
    <property type="match status" value="1"/>
</dbReference>
<name>B8KSE1_9GAMM</name>
<evidence type="ECO:0000256" key="3">
    <source>
        <dbReference type="PIRSR" id="PIRSR601952-2"/>
    </source>
</evidence>
<feature type="binding site" evidence="3">
    <location>
        <position position="149"/>
    </location>
    <ligand>
        <name>Mg(2+)</name>
        <dbReference type="ChEBI" id="CHEBI:18420"/>
    </ligand>
</feature>
<dbReference type="GO" id="GO:0004035">
    <property type="term" value="F:alkaline phosphatase activity"/>
    <property type="evidence" value="ECO:0007669"/>
    <property type="project" value="UniProtKB-EC"/>
</dbReference>
<feature type="binding site" evidence="3">
    <location>
        <position position="382"/>
    </location>
    <ligand>
        <name>Zn(2+)</name>
        <dbReference type="ChEBI" id="CHEBI:29105"/>
        <label>2</label>
    </ligand>
</feature>
<evidence type="ECO:0000313" key="7">
    <source>
        <dbReference type="EMBL" id="EED36223.1"/>
    </source>
</evidence>
<dbReference type="EC" id="3.1.3.1" evidence="7"/>
<dbReference type="STRING" id="565045.NOR51B_2172"/>
<sequence>MSCSHRLRLELEMKYRPFFMLLTALLASLVQAESSNSEEPRAVILLIGDGLGPQQLTMARNYLTGSAGQLLVDTAPVYASIQIETEAADGTPLYVPDSANTGTAMASGVVTNINHVGVRPDGTPVTSIIEAASRAGYRTGIITTAAVTDATPATFLAHISHDDCENPAVILGGTVYGRHFPGCPEEATENGGPGSTAEQIAKSPVDLLLGGGRVHFLPTIAGSNQRVRDAASENGFLVVDRLGQLDALTPGQRALGLLAKENLKVRMRGSGSRKAEPVTLTDPSNPNAPVILPPPMSCEPNPEFGDTPTLRQMTATALRLLSAENPKGFFLMVESASIDKQSHQRNPCGAIGEVQQLEEALAEALKFTESHPRTLILVTADHSHGVQIVPEPSAYGGGAAEGVHSPGKIARLKTPEGGLMRLNYGVNNYAVTEHTGANVALFGNAEAKGLVTPYMRQREIHTVMMRYLSLAPQPTSSNTHE</sequence>
<dbReference type="PANTHER" id="PTHR11596">
    <property type="entry name" value="ALKALINE PHOSPHATASE"/>
    <property type="match status" value="1"/>
</dbReference>
<feature type="binding site" evidence="3">
    <location>
        <position position="49"/>
    </location>
    <ligand>
        <name>Zn(2+)</name>
        <dbReference type="ChEBI" id="CHEBI:29105"/>
        <label>2</label>
    </ligand>
</feature>
<dbReference type="Pfam" id="PF00245">
    <property type="entry name" value="Alk_phosphatase"/>
    <property type="match status" value="1"/>
</dbReference>
<organism evidence="7 8">
    <name type="scientific">Luminiphilus syltensis NOR5-1B</name>
    <dbReference type="NCBI Taxonomy" id="565045"/>
    <lineage>
        <taxon>Bacteria</taxon>
        <taxon>Pseudomonadati</taxon>
        <taxon>Pseudomonadota</taxon>
        <taxon>Gammaproteobacteria</taxon>
        <taxon>Cellvibrionales</taxon>
        <taxon>Halieaceae</taxon>
        <taxon>Luminiphilus</taxon>
    </lineage>
</organism>
<feature type="binding site" evidence="3">
    <location>
        <position position="343"/>
    </location>
    <ligand>
        <name>Zn(2+)</name>
        <dbReference type="ChEBI" id="CHEBI:29105"/>
        <label>2</label>
    </ligand>
</feature>
<dbReference type="SUPFAM" id="SSF53649">
    <property type="entry name" value="Alkaline phosphatase-like"/>
    <property type="match status" value="1"/>
</dbReference>
<evidence type="ECO:0000256" key="4">
    <source>
        <dbReference type="PIRSR" id="PIRSR601952-3"/>
    </source>
</evidence>
<dbReference type="GO" id="GO:0046872">
    <property type="term" value="F:metal ion binding"/>
    <property type="evidence" value="ECO:0007669"/>
    <property type="project" value="UniProtKB-KW"/>
</dbReference>
<gene>
    <name evidence="7" type="ORF">NOR51B_2172</name>
</gene>
<dbReference type="EMBL" id="DS999411">
    <property type="protein sequence ID" value="EED36223.1"/>
    <property type="molecule type" value="Genomic_DNA"/>
</dbReference>
<dbReference type="InterPro" id="IPR001952">
    <property type="entry name" value="Alkaline_phosphatase"/>
</dbReference>
<feature type="binding site" evidence="3">
    <location>
        <position position="151"/>
    </location>
    <ligand>
        <name>Mg(2+)</name>
        <dbReference type="ChEBI" id="CHEBI:18420"/>
    </ligand>
</feature>
<dbReference type="PRINTS" id="PR00113">
    <property type="entry name" value="ALKPHPHTASE"/>
</dbReference>
<feature type="binding site" evidence="3">
    <location>
        <position position="381"/>
    </location>
    <ligand>
        <name>Zn(2+)</name>
        <dbReference type="ChEBI" id="CHEBI:29105"/>
        <label>2</label>
    </ligand>
</feature>
<keyword evidence="7" id="KW-0378">Hydrolase</keyword>